<evidence type="ECO:0000256" key="1">
    <source>
        <dbReference type="ARBA" id="ARBA00022514"/>
    </source>
</evidence>
<dbReference type="GO" id="GO:0006955">
    <property type="term" value="P:immune response"/>
    <property type="evidence" value="ECO:0007669"/>
    <property type="project" value="InterPro"/>
</dbReference>
<reference evidence="4" key="1">
    <citation type="submission" date="2019-11" db="EMBL/GenBank/DDBJ databases">
        <authorList>
            <person name="Liu Z."/>
            <person name="Shu M."/>
        </authorList>
    </citation>
    <scope>NUCLEOTIDE SEQUENCE</scope>
</reference>
<organism evidence="4">
    <name type="scientific">Quasipaa spinosa</name>
    <name type="common">Giant spiny frog</name>
    <name type="synonym">Paa spinosa</name>
    <dbReference type="NCBI Taxonomy" id="109965"/>
    <lineage>
        <taxon>Eukaryota</taxon>
        <taxon>Metazoa</taxon>
        <taxon>Chordata</taxon>
        <taxon>Craniata</taxon>
        <taxon>Vertebrata</taxon>
        <taxon>Euteleostomi</taxon>
        <taxon>Amphibia</taxon>
        <taxon>Batrachia</taxon>
        <taxon>Anura</taxon>
        <taxon>Neobatrachia</taxon>
        <taxon>Ranoidea</taxon>
        <taxon>Dicroglossidae</taxon>
        <taxon>Dicroglossinae</taxon>
        <taxon>Quasipaa</taxon>
    </lineage>
</organism>
<name>A0A7D5M101_QUASP</name>
<dbReference type="InterPro" id="IPR001811">
    <property type="entry name" value="Chemokine_IL8-like_dom"/>
</dbReference>
<dbReference type="GO" id="GO:0008009">
    <property type="term" value="F:chemokine activity"/>
    <property type="evidence" value="ECO:0007669"/>
    <property type="project" value="InterPro"/>
</dbReference>
<evidence type="ECO:0000259" key="3">
    <source>
        <dbReference type="Pfam" id="PF00048"/>
    </source>
</evidence>
<feature type="chain" id="PRO_5028168157" evidence="2">
    <location>
        <begin position="22"/>
        <end position="101"/>
    </location>
</feature>
<keyword evidence="1" id="KW-0202">Cytokine</keyword>
<dbReference type="PRINTS" id="PR00437">
    <property type="entry name" value="SMALLCYTKCXC"/>
</dbReference>
<dbReference type="InterPro" id="IPR036048">
    <property type="entry name" value="Interleukin_8-like_sf"/>
</dbReference>
<evidence type="ECO:0000313" key="4">
    <source>
        <dbReference type="EMBL" id="QLH01984.1"/>
    </source>
</evidence>
<dbReference type="SUPFAM" id="SSF54117">
    <property type="entry name" value="Interleukin 8-like chemokines"/>
    <property type="match status" value="1"/>
</dbReference>
<dbReference type="GO" id="GO:0005615">
    <property type="term" value="C:extracellular space"/>
    <property type="evidence" value="ECO:0007669"/>
    <property type="project" value="UniProtKB-KW"/>
</dbReference>
<dbReference type="InterPro" id="IPR001089">
    <property type="entry name" value="Chemokine_CXC"/>
</dbReference>
<keyword evidence="2" id="KW-0732">Signal</keyword>
<proteinExistence type="evidence at transcript level"/>
<evidence type="ECO:0000256" key="2">
    <source>
        <dbReference type="SAM" id="SignalP"/>
    </source>
</evidence>
<protein>
    <submittedName>
        <fullName evidence="4">C-X-C motif chemokine 10-2</fullName>
    </submittedName>
</protein>
<accession>A0A7D5M101</accession>
<feature type="signal peptide" evidence="2">
    <location>
        <begin position="1"/>
        <end position="21"/>
    </location>
</feature>
<dbReference type="Pfam" id="PF00048">
    <property type="entry name" value="IL8"/>
    <property type="match status" value="1"/>
</dbReference>
<dbReference type="Gene3D" id="2.40.50.40">
    <property type="match status" value="1"/>
</dbReference>
<feature type="domain" description="Chemokine interleukin-8-like" evidence="3">
    <location>
        <begin position="29"/>
        <end position="85"/>
    </location>
</feature>
<dbReference type="AlphaFoldDB" id="A0A7D5M101"/>
<sequence length="101" mass="11241">MDSKCAVIMCVLLLSTPLIQGFAIPRGRRCLCRTLAKQVNAMALAQLDVYPRSAQCENTEYIVTLKRSGETKCVSPALMEIKALLSGKNRFLKHIPVIRHP</sequence>
<dbReference type="EMBL" id="MN650126">
    <property type="protein sequence ID" value="QLH01984.1"/>
    <property type="molecule type" value="mRNA"/>
</dbReference>